<reference evidence="2 3" key="1">
    <citation type="submission" date="2019-05" db="EMBL/GenBank/DDBJ databases">
        <title>Panacibacter sp. strain 17mud1-8 Genome sequencing and assembly.</title>
        <authorList>
            <person name="Chhetri G."/>
        </authorList>
    </citation>
    <scope>NUCLEOTIDE SEQUENCE [LARGE SCALE GENOMIC DNA]</scope>
    <source>
        <strain evidence="2 3">17mud1-8</strain>
    </source>
</reference>
<name>A0A4U3L2Y5_9BACT</name>
<feature type="domain" description="Amine oxidase" evidence="1">
    <location>
        <begin position="11"/>
        <end position="517"/>
    </location>
</feature>
<dbReference type="PANTHER" id="PTHR42923">
    <property type="entry name" value="PROTOPORPHYRINOGEN OXIDASE"/>
    <property type="match status" value="1"/>
</dbReference>
<dbReference type="InterPro" id="IPR036188">
    <property type="entry name" value="FAD/NAD-bd_sf"/>
</dbReference>
<dbReference type="GO" id="GO:0016491">
    <property type="term" value="F:oxidoreductase activity"/>
    <property type="evidence" value="ECO:0007669"/>
    <property type="project" value="InterPro"/>
</dbReference>
<keyword evidence="3" id="KW-1185">Reference proteome</keyword>
<sequence>MPKVVVLGGGVAGMSAAHELIERGFAVEVFERHKQYVGGKARSVNVAGSDKTEPGKFLPGEHGFRFFPGFYKHIIDTMKRIPFRRADGTMATVFDNLVEVNRVRIARFGAASINSIVNFPQSWADVKDAINAFHANTGLTEEEKTFFAARVWQLMTSCMDRRVNDYEKLGWREYLQADKFIRRDADGKPSKEQPYESLLVDGLTRTLVAANAKYASTKTGGDIFCQLLFNMADPNVHTDRVLNGPTNDAWLNPWINYLASKGVQYHFDSEVQSISMKDGRISGATILNKTTGATIQATGDYHILAIPVERAAQLINADMLAADPTMQGILTLAPSVAWMNGMQFYLSHEVDVVHGHCIYADSQWALTSISQLQFWNNYDIQVRGDGNIRSILSVDISNWETPGFNGKKASECTYEEIKEEVWLQLKTSLNVDGQTVLSDDMLQEWYLDHDIHTVKPDDDTDKEPLLVNTINSWPLRPEASTFIPNLFLASDYVRTYTDLATMEGANEAARRAVNGIIHASQSKADVCKIWNLHEPLLLTPFRMHDEKLYKQGIPWELYEPEWLQVGLKAVEFLEHLFTKKHATTEAKNTEINPPVK</sequence>
<dbReference type="PANTHER" id="PTHR42923:SF46">
    <property type="entry name" value="AMINE OXIDASE"/>
    <property type="match status" value="1"/>
</dbReference>
<organism evidence="2 3">
    <name type="scientific">Ilyomonas limi</name>
    <dbReference type="NCBI Taxonomy" id="2575867"/>
    <lineage>
        <taxon>Bacteria</taxon>
        <taxon>Pseudomonadati</taxon>
        <taxon>Bacteroidota</taxon>
        <taxon>Chitinophagia</taxon>
        <taxon>Chitinophagales</taxon>
        <taxon>Chitinophagaceae</taxon>
        <taxon>Ilyomonas</taxon>
    </lineage>
</organism>
<dbReference type="Pfam" id="PF01593">
    <property type="entry name" value="Amino_oxidase"/>
    <property type="match status" value="1"/>
</dbReference>
<dbReference type="EMBL" id="SZQL01000005">
    <property type="protein sequence ID" value="TKK69280.1"/>
    <property type="molecule type" value="Genomic_DNA"/>
</dbReference>
<gene>
    <name evidence="2" type="ORF">FC093_08145</name>
</gene>
<dbReference type="Proteomes" id="UP000305848">
    <property type="component" value="Unassembled WGS sequence"/>
</dbReference>
<proteinExistence type="predicted"/>
<protein>
    <submittedName>
        <fullName evidence="2">FAD-binding protein</fullName>
    </submittedName>
</protein>
<evidence type="ECO:0000313" key="2">
    <source>
        <dbReference type="EMBL" id="TKK69280.1"/>
    </source>
</evidence>
<dbReference type="AlphaFoldDB" id="A0A4U3L2Y5"/>
<dbReference type="Gene3D" id="3.50.50.60">
    <property type="entry name" value="FAD/NAD(P)-binding domain"/>
    <property type="match status" value="1"/>
</dbReference>
<dbReference type="OrthoDB" id="20837at2"/>
<evidence type="ECO:0000313" key="3">
    <source>
        <dbReference type="Proteomes" id="UP000305848"/>
    </source>
</evidence>
<evidence type="ECO:0000259" key="1">
    <source>
        <dbReference type="Pfam" id="PF01593"/>
    </source>
</evidence>
<dbReference type="SUPFAM" id="SSF51905">
    <property type="entry name" value="FAD/NAD(P)-binding domain"/>
    <property type="match status" value="1"/>
</dbReference>
<dbReference type="RefSeq" id="WP_137261275.1">
    <property type="nucleotide sequence ID" value="NZ_SZQL01000005.1"/>
</dbReference>
<comment type="caution">
    <text evidence="2">The sequence shown here is derived from an EMBL/GenBank/DDBJ whole genome shotgun (WGS) entry which is preliminary data.</text>
</comment>
<accession>A0A4U3L2Y5</accession>
<dbReference type="InterPro" id="IPR050464">
    <property type="entry name" value="Zeta_carotene_desat/Oxidored"/>
</dbReference>
<dbReference type="InterPro" id="IPR002937">
    <property type="entry name" value="Amino_oxidase"/>
</dbReference>